<evidence type="ECO:0000313" key="2">
    <source>
        <dbReference type="Proteomes" id="UP000313359"/>
    </source>
</evidence>
<keyword evidence="2" id="KW-1185">Reference proteome</keyword>
<protein>
    <submittedName>
        <fullName evidence="1">Uncharacterized protein</fullName>
    </submittedName>
</protein>
<evidence type="ECO:0000313" key="1">
    <source>
        <dbReference type="EMBL" id="RPD57671.1"/>
    </source>
</evidence>
<name>A0A5C2S2M8_9APHY</name>
<dbReference type="EMBL" id="ML122279">
    <property type="protein sequence ID" value="RPD57671.1"/>
    <property type="molecule type" value="Genomic_DNA"/>
</dbReference>
<gene>
    <name evidence="1" type="ORF">L227DRAFT_577660</name>
</gene>
<dbReference type="Proteomes" id="UP000313359">
    <property type="component" value="Unassembled WGS sequence"/>
</dbReference>
<sequence>MVYLITAGMEADECEGDALRATLQSWKATVRTHDPQSVTPRRLYLRRRLRRMPAHDYPMQDFVAGLGVVGRLVEEALCEKTAESSQSGLSGIAMNVTVVVLLQEDMLERESPERARVSESFPTFSRHNRLELISEDNQKSLLGTEHMRSACLAVCAK</sequence>
<organism evidence="1 2">
    <name type="scientific">Lentinus tigrinus ALCF2SS1-6</name>
    <dbReference type="NCBI Taxonomy" id="1328759"/>
    <lineage>
        <taxon>Eukaryota</taxon>
        <taxon>Fungi</taxon>
        <taxon>Dikarya</taxon>
        <taxon>Basidiomycota</taxon>
        <taxon>Agaricomycotina</taxon>
        <taxon>Agaricomycetes</taxon>
        <taxon>Polyporales</taxon>
        <taxon>Polyporaceae</taxon>
        <taxon>Lentinus</taxon>
    </lineage>
</organism>
<reference evidence="1" key="1">
    <citation type="journal article" date="2018" name="Genome Biol. Evol.">
        <title>Genomics and development of Lentinus tigrinus, a white-rot wood-decaying mushroom with dimorphic fruiting bodies.</title>
        <authorList>
            <person name="Wu B."/>
            <person name="Xu Z."/>
            <person name="Knudson A."/>
            <person name="Carlson A."/>
            <person name="Chen N."/>
            <person name="Kovaka S."/>
            <person name="LaButti K."/>
            <person name="Lipzen A."/>
            <person name="Pennachio C."/>
            <person name="Riley R."/>
            <person name="Schakwitz W."/>
            <person name="Umezawa K."/>
            <person name="Ohm R.A."/>
            <person name="Grigoriev I.V."/>
            <person name="Nagy L.G."/>
            <person name="Gibbons J."/>
            <person name="Hibbett D."/>
        </authorList>
    </citation>
    <scope>NUCLEOTIDE SEQUENCE [LARGE SCALE GENOMIC DNA]</scope>
    <source>
        <strain evidence="1">ALCF2SS1-6</strain>
    </source>
</reference>
<dbReference type="AlphaFoldDB" id="A0A5C2S2M8"/>
<accession>A0A5C2S2M8</accession>
<proteinExistence type="predicted"/>